<feature type="compositionally biased region" description="Low complexity" evidence="1">
    <location>
        <begin position="530"/>
        <end position="552"/>
    </location>
</feature>
<feature type="region of interest" description="Disordered" evidence="1">
    <location>
        <begin position="693"/>
        <end position="1019"/>
    </location>
</feature>
<comment type="caution">
    <text evidence="3">The sequence shown here is derived from an EMBL/GenBank/DDBJ whole genome shotgun (WGS) entry which is preliminary data.</text>
</comment>
<feature type="compositionally biased region" description="Low complexity" evidence="1">
    <location>
        <begin position="272"/>
        <end position="284"/>
    </location>
</feature>
<evidence type="ECO:0000313" key="4">
    <source>
        <dbReference type="Proteomes" id="UP001314170"/>
    </source>
</evidence>
<sequence>MYGGSSKLGGRGGGRGGGGGSGPRRSSLPPPPPPHRSTTASRLSLGSSNSNPRNNRPGPINAKSSSSSSTSGVEESFSLIPGNNPLAFAMIIRLAPDLVDEIRRVEGQGGTARIKFDSMANNPNENVIDVGGKEFRFTWSREFGDLCDIYEERQGGVDGNGLLVESGCAWRKVNVQRILDESTTNHVKKLSEEAERKLKSRKAIVLDHGNPAAKSQIKQLVAVESNPWRNFKQKKEPPIKKRKVEPHQVGSLPKSTFKSALPSTASTKGRHSSSPLSSPLGQSGAPASPFGTGSIPKRHGTEDYIPTHVKSKENAASSENEIPTKASSALWETPGRKGNLGAKPMDLQSMLVNLLIQNPNGMSLKALEKAAGDTIPNSAKKIEPIIKRIANFQAPGRYILKPGMESEKFKKPSPGSGSSPEDNRQQAHAPEDDRDQRRDPEPKFSEKTPAVALKEPLQSNSRLGEESNASEKVDIDQSSPDLFGEKKVSENSEGQVGSSSDSGSDSDSESDSSDSGSDSGSRSRSRSKSRSPVGSGTGSSSDSESDASSNSKEGSDEDVDIMTSDDDKEPQNKLRASEPGSIASSNPWRSVPNGTDEKLDGDVSDAIDIDGHGSAAVDIEGRGSAAVDIEGNESAAIDIDTDLAGDEKDNEIAANDSLVSSKEGEKPVEGAKSIFPNHHIIEERETFIGNLFDDDDNVVRDSSRHEQSDSSERTLKSKSKRGLDAKHFDGKSDRVKRLKAESLSQVPISRGRDAQFSESPHDKHNEDMYKGPGFQVMDRADKQANDFGSEKQYNQAFSGKSNLDFQQSGRRSSDQSARLKAPEAASRSKHAEGSGHGRKFPEKGSHVHETFPIQREKAYRDAQNEDNFSKEKKVPRNSKEGSAGGRHSAPFDSHYRKQGEAFGKPKDAGQVSNSHVGFSPKDTIRVDMEKYPVVSGRGLERELSDLELGELREPLPEETPVKKRFERKGSFKQLENKSSTSDNHNAELNKGKPVGKVTLDSVKCSPNPSVGVKRSPERRVDDLTRLHHKVVQSQPQHLSRVDNLDVGSEFGKLADTSSRLRQNETGAKLGNSMEGYGESNKKAPLSAQKLHESKRGPLPHSIKESKTQSSNSMTDLINGRKDTIKTEGNNNIFKKRESSSEEDSSSYSKYEKDVPELRGPIKDFSQYQEYVQEYRDKYDSYYSLNKILDSYRNEFHKLGKDLESAKGRDMDRYHNILVQLKDSYRQCGKTMAGPAYALWKGKGNTNTNNGMEVKHLMIPGGFLAEIVESSLQICKDKVEMVG</sequence>
<feature type="compositionally biased region" description="Basic and acidic residues" evidence="1">
    <location>
        <begin position="1089"/>
        <end position="1106"/>
    </location>
</feature>
<feature type="compositionally biased region" description="Basic and acidic residues" evidence="1">
    <location>
        <begin position="697"/>
        <end position="740"/>
    </location>
</feature>
<feature type="region of interest" description="Disordered" evidence="1">
    <location>
        <begin position="228"/>
        <end position="335"/>
    </location>
</feature>
<organism evidence="3 4">
    <name type="scientific">Dovyalis caffra</name>
    <dbReference type="NCBI Taxonomy" id="77055"/>
    <lineage>
        <taxon>Eukaryota</taxon>
        <taxon>Viridiplantae</taxon>
        <taxon>Streptophyta</taxon>
        <taxon>Embryophyta</taxon>
        <taxon>Tracheophyta</taxon>
        <taxon>Spermatophyta</taxon>
        <taxon>Magnoliopsida</taxon>
        <taxon>eudicotyledons</taxon>
        <taxon>Gunneridae</taxon>
        <taxon>Pentapetalae</taxon>
        <taxon>rosids</taxon>
        <taxon>fabids</taxon>
        <taxon>Malpighiales</taxon>
        <taxon>Salicaceae</taxon>
        <taxon>Flacourtieae</taxon>
        <taxon>Dovyalis</taxon>
    </lineage>
</organism>
<dbReference type="EMBL" id="CAWUPB010001197">
    <property type="protein sequence ID" value="CAK7356822.1"/>
    <property type="molecule type" value="Genomic_DNA"/>
</dbReference>
<feature type="region of interest" description="Disordered" evidence="1">
    <location>
        <begin position="1052"/>
        <end position="1154"/>
    </location>
</feature>
<feature type="compositionally biased region" description="Basic and acidic residues" evidence="1">
    <location>
        <begin position="938"/>
        <end position="969"/>
    </location>
</feature>
<feature type="compositionally biased region" description="Basic and acidic residues" evidence="1">
    <location>
        <begin position="421"/>
        <end position="446"/>
    </location>
</feature>
<reference evidence="3 4" key="1">
    <citation type="submission" date="2024-01" db="EMBL/GenBank/DDBJ databases">
        <authorList>
            <person name="Waweru B."/>
        </authorList>
    </citation>
    <scope>NUCLEOTIDE SEQUENCE [LARGE SCALE GENOMIC DNA]</scope>
</reference>
<name>A0AAV1SSR8_9ROSI</name>
<feature type="compositionally biased region" description="Polar residues" evidence="1">
    <location>
        <begin position="791"/>
        <end position="816"/>
    </location>
</feature>
<feature type="compositionally biased region" description="Gly residues" evidence="1">
    <location>
        <begin position="1"/>
        <end position="22"/>
    </location>
</feature>
<dbReference type="PANTHER" id="PTHR38372">
    <property type="entry name" value="DENTIN SIALOPHOSPHOPROTEIN-LIKE PROTEIN"/>
    <property type="match status" value="1"/>
</dbReference>
<dbReference type="Pfam" id="PF07303">
    <property type="entry name" value="Occludin_ELL"/>
    <property type="match status" value="1"/>
</dbReference>
<evidence type="ECO:0000313" key="3">
    <source>
        <dbReference type="EMBL" id="CAK7356822.1"/>
    </source>
</evidence>
<feature type="region of interest" description="Disordered" evidence="1">
    <location>
        <begin position="642"/>
        <end position="677"/>
    </location>
</feature>
<feature type="compositionally biased region" description="Basic and acidic residues" evidence="1">
    <location>
        <begin position="893"/>
        <end position="907"/>
    </location>
</feature>
<feature type="compositionally biased region" description="Low complexity" evidence="1">
    <location>
        <begin position="41"/>
        <end position="76"/>
    </location>
</feature>
<proteinExistence type="predicted"/>
<feature type="compositionally biased region" description="Acidic residues" evidence="1">
    <location>
        <begin position="555"/>
        <end position="568"/>
    </location>
</feature>
<feature type="compositionally biased region" description="Basic and acidic residues" evidence="1">
    <location>
        <begin position="750"/>
        <end position="769"/>
    </location>
</feature>
<feature type="compositionally biased region" description="Basic and acidic residues" evidence="1">
    <location>
        <begin position="829"/>
        <end position="879"/>
    </location>
</feature>
<dbReference type="InterPro" id="IPR010844">
    <property type="entry name" value="Occludin_ELL"/>
</dbReference>
<accession>A0AAV1SSR8</accession>
<feature type="region of interest" description="Disordered" evidence="1">
    <location>
        <begin position="405"/>
        <end position="607"/>
    </location>
</feature>
<keyword evidence="4" id="KW-1185">Reference proteome</keyword>
<feature type="region of interest" description="Disordered" evidence="1">
    <location>
        <begin position="1"/>
        <end position="76"/>
    </location>
</feature>
<feature type="domain" description="OCEL" evidence="2">
    <location>
        <begin position="1152"/>
        <end position="1265"/>
    </location>
</feature>
<feature type="compositionally biased region" description="Polar residues" evidence="1">
    <location>
        <begin position="253"/>
        <end position="267"/>
    </location>
</feature>
<evidence type="ECO:0000259" key="2">
    <source>
        <dbReference type="PROSITE" id="PS51980"/>
    </source>
</evidence>
<feature type="compositionally biased region" description="Polar residues" evidence="1">
    <location>
        <begin position="1055"/>
        <end position="1065"/>
    </location>
</feature>
<feature type="compositionally biased region" description="Polar residues" evidence="1">
    <location>
        <begin position="314"/>
        <end position="327"/>
    </location>
</feature>
<protein>
    <recommendedName>
        <fullName evidence="2">OCEL domain-containing protein</fullName>
    </recommendedName>
</protein>
<feature type="compositionally biased region" description="Basic and acidic residues" evidence="1">
    <location>
        <begin position="463"/>
        <end position="475"/>
    </location>
</feature>
<dbReference type="Proteomes" id="UP001314170">
    <property type="component" value="Unassembled WGS sequence"/>
</dbReference>
<dbReference type="PROSITE" id="PS51980">
    <property type="entry name" value="OCEL"/>
    <property type="match status" value="1"/>
</dbReference>
<dbReference type="PANTHER" id="PTHR38372:SF2">
    <property type="entry name" value="DENTIN SIALOPHOSPHOPROTEIN-LIKE PROTEIN"/>
    <property type="match status" value="1"/>
</dbReference>
<evidence type="ECO:0000256" key="1">
    <source>
        <dbReference type="SAM" id="MobiDB-lite"/>
    </source>
</evidence>
<feature type="compositionally biased region" description="Low complexity" evidence="1">
    <location>
        <begin position="513"/>
        <end position="522"/>
    </location>
</feature>
<gene>
    <name evidence="3" type="ORF">DCAF_LOCUS27103</name>
</gene>